<dbReference type="Gene3D" id="3.40.50.1820">
    <property type="entry name" value="alpha/beta hydrolase"/>
    <property type="match status" value="1"/>
</dbReference>
<dbReference type="Pfam" id="PF12697">
    <property type="entry name" value="Abhydrolase_6"/>
    <property type="match status" value="1"/>
</dbReference>
<accession>A0A8H6NWT5</accession>
<evidence type="ECO:0000313" key="2">
    <source>
        <dbReference type="EMBL" id="KAF6844024.1"/>
    </source>
</evidence>
<dbReference type="PANTHER" id="PTHR37017:SF11">
    <property type="entry name" value="ESTERASE_LIPASE_THIOESTERASE DOMAIN-CONTAINING PROTEIN"/>
    <property type="match status" value="1"/>
</dbReference>
<organism evidence="2 3">
    <name type="scientific">Colletotrichum musicola</name>
    <dbReference type="NCBI Taxonomy" id="2175873"/>
    <lineage>
        <taxon>Eukaryota</taxon>
        <taxon>Fungi</taxon>
        <taxon>Dikarya</taxon>
        <taxon>Ascomycota</taxon>
        <taxon>Pezizomycotina</taxon>
        <taxon>Sordariomycetes</taxon>
        <taxon>Hypocreomycetidae</taxon>
        <taxon>Glomerellales</taxon>
        <taxon>Glomerellaceae</taxon>
        <taxon>Colletotrichum</taxon>
        <taxon>Colletotrichum orchidearum species complex</taxon>
    </lineage>
</organism>
<comment type="caution">
    <text evidence="2">The sequence shown here is derived from an EMBL/GenBank/DDBJ whole genome shotgun (WGS) entry which is preliminary data.</text>
</comment>
<dbReference type="AlphaFoldDB" id="A0A8H6NWT5"/>
<evidence type="ECO:0000259" key="1">
    <source>
        <dbReference type="Pfam" id="PF12697"/>
    </source>
</evidence>
<dbReference type="InterPro" id="IPR029058">
    <property type="entry name" value="AB_hydrolase_fold"/>
</dbReference>
<dbReference type="PANTHER" id="PTHR37017">
    <property type="entry name" value="AB HYDROLASE-1 DOMAIN-CONTAINING PROTEIN-RELATED"/>
    <property type="match status" value="1"/>
</dbReference>
<dbReference type="SUPFAM" id="SSF53474">
    <property type="entry name" value="alpha/beta-Hydrolases"/>
    <property type="match status" value="1"/>
</dbReference>
<proteinExistence type="predicted"/>
<reference evidence="2" key="1">
    <citation type="journal article" date="2020" name="Phytopathology">
        <title>Genome Sequence Resources of Colletotrichum truncatum, C. plurivorum, C. musicola, and C. sojae: Four Species Pathogenic to Soybean (Glycine max).</title>
        <authorList>
            <person name="Rogerio F."/>
            <person name="Boufleur T.R."/>
            <person name="Ciampi-Guillardi M."/>
            <person name="Sukno S.A."/>
            <person name="Thon M.R."/>
            <person name="Massola Junior N.S."/>
            <person name="Baroncelli R."/>
        </authorList>
    </citation>
    <scope>NUCLEOTIDE SEQUENCE</scope>
    <source>
        <strain evidence="2">LFN0074</strain>
    </source>
</reference>
<dbReference type="EMBL" id="WIGM01000026">
    <property type="protein sequence ID" value="KAF6844024.1"/>
    <property type="molecule type" value="Genomic_DNA"/>
</dbReference>
<feature type="domain" description="AB hydrolase-1" evidence="1">
    <location>
        <begin position="21"/>
        <end position="265"/>
    </location>
</feature>
<dbReference type="Proteomes" id="UP000639643">
    <property type="component" value="Unassembled WGS sequence"/>
</dbReference>
<dbReference type="InterPro" id="IPR000073">
    <property type="entry name" value="AB_hydrolase_1"/>
</dbReference>
<sequence length="282" mass="30462">MSIRHNINQRSTAQQPLETAIVIVPDAWCLPEHYEGLATACRALGSEVMIVQNPSTRGPMGEGTAPPGLYDDAANARRIIKGLVRERKKVLIVAHSYGVVVASESVRGLGMEELTGVSQGGVVRMLFIAGIVPWEGGERNGSYEGHARARAAGRRDGESEGFMYHSPEKLAECMYSSVPYSQGLRHAATTNTTQSARAFEERLTYAGYRTIPVTYMVAGADRTVPPALQERFIGVVEAEAGRAVDVVRYSVDHCPPVTGPDAVVDCVRRAAGAEGYPNCTWI</sequence>
<name>A0A8H6NWT5_9PEZI</name>
<evidence type="ECO:0000313" key="3">
    <source>
        <dbReference type="Proteomes" id="UP000639643"/>
    </source>
</evidence>
<keyword evidence="3" id="KW-1185">Reference proteome</keyword>
<protein>
    <recommendedName>
        <fullName evidence="1">AB hydrolase-1 domain-containing protein</fullName>
    </recommendedName>
</protein>
<dbReference type="OrthoDB" id="1263307at2759"/>
<dbReference type="InterPro" id="IPR052897">
    <property type="entry name" value="Sec-Metab_Biosynth_Hydrolase"/>
</dbReference>
<gene>
    <name evidence="2" type="ORF">CMUS01_01523</name>
</gene>